<reference evidence="4" key="3">
    <citation type="submission" date="2018-01" db="EMBL/GenBank/DDBJ databases">
        <title>Raltonia solanacearum P824 infects blueberry.</title>
        <authorList>
            <person name="Bocsanczy A.M."/>
            <person name="Norman D.J."/>
        </authorList>
    </citation>
    <scope>NUCLEOTIDE SEQUENCE [LARGE SCALE GENOMIC DNA]</scope>
    <source>
        <strain evidence="4">P824</strain>
    </source>
</reference>
<reference evidence="3" key="1">
    <citation type="submission" date="2015-10" db="EMBL/GenBank/DDBJ databases">
        <authorList>
            <person name="Gilbert D.G."/>
        </authorList>
    </citation>
    <scope>NUCLEOTIDE SEQUENCE</scope>
    <source>
        <strain evidence="3">Phyl III-seqv23</strain>
    </source>
</reference>
<dbReference type="Proteomes" id="UP000262427">
    <property type="component" value="Chromosome CM"/>
</dbReference>
<evidence type="ECO:0000313" key="4">
    <source>
        <dbReference type="Proteomes" id="UP000262427"/>
    </source>
</evidence>
<evidence type="ECO:0000256" key="1">
    <source>
        <dbReference type="SAM" id="MobiDB-lite"/>
    </source>
</evidence>
<feature type="compositionally biased region" description="Acidic residues" evidence="1">
    <location>
        <begin position="60"/>
        <end position="70"/>
    </location>
</feature>
<gene>
    <name evidence="3" type="ORF">PSS4_v1_30011</name>
    <name evidence="2" type="ORF">RSP824_12700</name>
</gene>
<organism evidence="3">
    <name type="scientific">Ralstonia solanacearum</name>
    <name type="common">Pseudomonas solanacearum</name>
    <dbReference type="NCBI Taxonomy" id="305"/>
    <lineage>
        <taxon>Bacteria</taxon>
        <taxon>Pseudomonadati</taxon>
        <taxon>Pseudomonadota</taxon>
        <taxon>Betaproteobacteria</taxon>
        <taxon>Burkholderiales</taxon>
        <taxon>Burkholderiaceae</taxon>
        <taxon>Ralstonia</taxon>
        <taxon>Ralstonia solanacearum species complex</taxon>
    </lineage>
</organism>
<evidence type="ECO:0000313" key="3">
    <source>
        <dbReference type="EMBL" id="CUV16066.1"/>
    </source>
</evidence>
<dbReference type="EMBL" id="LN899821">
    <property type="protein sequence ID" value="CUV16066.1"/>
    <property type="molecule type" value="Genomic_DNA"/>
</dbReference>
<proteinExistence type="predicted"/>
<sequence length="133" mass="14334">MSGIHGETLWKKSAGGGDHCSRAGECCVEPCRASQFTGGAFSGIHGWRLWKKSAGGEEAAVGEEGAECSGEDGHESSEVASRTVTARLGNACRMLSGADVLRRSREELDDPSDWWVGFNLWAMLLSLLLIRFM</sequence>
<accession>A0A0S4U1I9</accession>
<feature type="region of interest" description="Disordered" evidence="1">
    <location>
        <begin position="56"/>
        <end position="77"/>
    </location>
</feature>
<reference evidence="2" key="2">
    <citation type="submission" date="2018-01" db="EMBL/GenBank/DDBJ databases">
        <title>Ralstonia pseudosolanacearum P824 infects blueberry.</title>
        <authorList>
            <person name="Bocsanczy A.M."/>
            <person name="Norman D.J."/>
        </authorList>
    </citation>
    <scope>NUCLEOTIDE SEQUENCE</scope>
    <source>
        <strain evidence="2">P824</strain>
    </source>
</reference>
<dbReference type="EMBL" id="CP025741">
    <property type="protein sequence ID" value="AYA47271.1"/>
    <property type="molecule type" value="Genomic_DNA"/>
</dbReference>
<name>A0A0S4U1I9_RALSL</name>
<protein>
    <submittedName>
        <fullName evidence="3">Uncharacterized protein</fullName>
    </submittedName>
</protein>
<dbReference type="AlphaFoldDB" id="A0A0S4U1I9"/>
<evidence type="ECO:0000313" key="2">
    <source>
        <dbReference type="EMBL" id="AYA47271.1"/>
    </source>
</evidence>